<evidence type="ECO:0000256" key="2">
    <source>
        <dbReference type="ARBA" id="ARBA00022448"/>
    </source>
</evidence>
<dbReference type="InterPro" id="IPR050352">
    <property type="entry name" value="ABCG_transporters"/>
</dbReference>
<feature type="domain" description="ABC transporter" evidence="10">
    <location>
        <begin position="81"/>
        <end position="326"/>
    </location>
</feature>
<evidence type="ECO:0000313" key="12">
    <source>
        <dbReference type="Proteomes" id="UP000013827"/>
    </source>
</evidence>
<comment type="subcellular location">
    <subcellularLocation>
        <location evidence="1">Membrane</location>
        <topology evidence="1">Multi-pass membrane protein</topology>
    </subcellularLocation>
</comment>
<feature type="transmembrane region" description="Helical" evidence="9">
    <location>
        <begin position="664"/>
        <end position="681"/>
    </location>
</feature>
<keyword evidence="5" id="KW-0067">ATP-binding</keyword>
<keyword evidence="4" id="KW-0547">Nucleotide-binding</keyword>
<dbReference type="AlphaFoldDB" id="A0A0D3JUY1"/>
<evidence type="ECO:0000259" key="10">
    <source>
        <dbReference type="PROSITE" id="PS50893"/>
    </source>
</evidence>
<evidence type="ECO:0000256" key="9">
    <source>
        <dbReference type="SAM" id="Phobius"/>
    </source>
</evidence>
<proteinExistence type="predicted"/>
<feature type="compositionally biased region" description="Pro residues" evidence="8">
    <location>
        <begin position="780"/>
        <end position="797"/>
    </location>
</feature>
<dbReference type="CDD" id="cd03213">
    <property type="entry name" value="ABCG_EPDR"/>
    <property type="match status" value="1"/>
</dbReference>
<dbReference type="InterPro" id="IPR003593">
    <property type="entry name" value="AAA+_ATPase"/>
</dbReference>
<dbReference type="GeneID" id="17272861"/>
<dbReference type="GO" id="GO:0016887">
    <property type="term" value="F:ATP hydrolysis activity"/>
    <property type="evidence" value="ECO:0007669"/>
    <property type="project" value="InterPro"/>
</dbReference>
<dbReference type="Pfam" id="PF19055">
    <property type="entry name" value="ABC2_membrane_7"/>
    <property type="match status" value="1"/>
</dbReference>
<name>A0A0D3JUY1_EMIH1</name>
<feature type="transmembrane region" description="Helical" evidence="9">
    <location>
        <begin position="435"/>
        <end position="458"/>
    </location>
</feature>
<dbReference type="PROSITE" id="PS50893">
    <property type="entry name" value="ABC_TRANSPORTER_2"/>
    <property type="match status" value="1"/>
</dbReference>
<evidence type="ECO:0000256" key="4">
    <source>
        <dbReference type="ARBA" id="ARBA00022741"/>
    </source>
</evidence>
<evidence type="ECO:0000256" key="6">
    <source>
        <dbReference type="ARBA" id="ARBA00022989"/>
    </source>
</evidence>
<dbReference type="GO" id="GO:0016020">
    <property type="term" value="C:membrane"/>
    <property type="evidence" value="ECO:0007669"/>
    <property type="project" value="UniProtKB-SubCell"/>
</dbReference>
<dbReference type="HOGENOM" id="CLU_000604_57_8_1"/>
<reference evidence="11" key="2">
    <citation type="submission" date="2024-10" db="UniProtKB">
        <authorList>
            <consortium name="EnsemblProtists"/>
        </authorList>
    </citation>
    <scope>IDENTIFICATION</scope>
</reference>
<dbReference type="PANTHER" id="PTHR48041:SF91">
    <property type="entry name" value="ABC TRANSPORTER G FAMILY MEMBER 28"/>
    <property type="match status" value="1"/>
</dbReference>
<dbReference type="InterPro" id="IPR013525">
    <property type="entry name" value="ABC2_TM"/>
</dbReference>
<dbReference type="eggNOG" id="KOG0061">
    <property type="taxonomic scope" value="Eukaryota"/>
</dbReference>
<dbReference type="PANTHER" id="PTHR48041">
    <property type="entry name" value="ABC TRANSPORTER G FAMILY MEMBER 28"/>
    <property type="match status" value="1"/>
</dbReference>
<dbReference type="SMART" id="SM00382">
    <property type="entry name" value="AAA"/>
    <property type="match status" value="1"/>
</dbReference>
<protein>
    <recommendedName>
        <fullName evidence="10">ABC transporter domain-containing protein</fullName>
    </recommendedName>
</protein>
<evidence type="ECO:0000256" key="3">
    <source>
        <dbReference type="ARBA" id="ARBA00022692"/>
    </source>
</evidence>
<dbReference type="RefSeq" id="XP_005779745.1">
    <property type="nucleotide sequence ID" value="XM_005779688.1"/>
</dbReference>
<evidence type="ECO:0000256" key="5">
    <source>
        <dbReference type="ARBA" id="ARBA00022840"/>
    </source>
</evidence>
<dbReference type="GO" id="GO:0005524">
    <property type="term" value="F:ATP binding"/>
    <property type="evidence" value="ECO:0007669"/>
    <property type="project" value="UniProtKB-KW"/>
</dbReference>
<dbReference type="Pfam" id="PF00005">
    <property type="entry name" value="ABC_tran"/>
    <property type="match status" value="1"/>
</dbReference>
<evidence type="ECO:0000256" key="1">
    <source>
        <dbReference type="ARBA" id="ARBA00004141"/>
    </source>
</evidence>
<feature type="transmembrane region" description="Helical" evidence="9">
    <location>
        <begin position="20"/>
        <end position="43"/>
    </location>
</feature>
<dbReference type="Proteomes" id="UP000013827">
    <property type="component" value="Unassembled WGS sequence"/>
</dbReference>
<evidence type="ECO:0000256" key="7">
    <source>
        <dbReference type="ARBA" id="ARBA00023136"/>
    </source>
</evidence>
<keyword evidence="7 9" id="KW-0472">Membrane</keyword>
<dbReference type="SUPFAM" id="SSF52540">
    <property type="entry name" value="P-loop containing nucleoside triphosphate hydrolases"/>
    <property type="match status" value="1"/>
</dbReference>
<feature type="transmembrane region" description="Helical" evidence="9">
    <location>
        <begin position="702"/>
        <end position="724"/>
    </location>
</feature>
<keyword evidence="2" id="KW-0813">Transport</keyword>
<dbReference type="KEGG" id="ehx:EMIHUDRAFT_430087"/>
<sequence>MPAETVNNEYVYVYTLDSTAASLIAISFALFIVLPIATWAWFVSPLWRSGGTSGWIARGGGGRMHSTARGAKRRTPPPALVSFRDVHYSVTLPGRERQELHVLKGVSGVLRPGTLTAIMGPSGCGKSTLLDVLADTKRVGVVEGDVRLNGAERGPDFRSTCAYVMQEDCCHSTLTVRETLWFVCALRLGPDIGRHERLELIDATMEDVDLAHVADTRIGDDVSGGLSGGQRRRVTIAIELLSGPALVLLDEPTSGLDAYGAQQVVAALRRFADRGRTLACTIHQPRAETFRLFHQLLLVKAGETMYCGPVAQVPDFLRGCGVPCPPSVNPADVVVDLTHTKEADADEDGGEAVDLVARFAESDLRREIEAEIDSVEIGRHPALADLAAQSLKAPQEEEGRGGCCGGGGGGGYPNPLLHQVGVLVRRQWTLDLRDFGYKFTWVLNGFVLALNASTYLLVAQPPLDAQPASVYRDDMGCSANLGSGDGVQGCVCHLDMADSADGGYTVADDVAECGQALVARTNVDFAHRGFLFLVVNALFINEAVFVPTIIADKRFFAREHGARAYSVLAWHLAWLVKLGLTAALKALFYTPCFYFLGQLRLDATAYLAAAFATGGMGFAGSAVAMLITTLMPGLGAATTAFGCAVLLYQNVCGFFLPIAAIPPYLLWLAWSSVFTYGYYAIINSQQLGTVMTGAGENVEDRLVFAFCFVLYAWCFLFHGVAYAITRAYSSHHATYLGPDGPRSAQTRRAAAAAAAAGGGAAAAPSPSPPLGATAAIADLRPPPVTPPDELPSAPPTPKSSSKRRGGLATPASATSTPSRWSKVRDVVAGADTSRGDGAAALRGQYPLSPLRRTLDQARARLVFVQRRR</sequence>
<dbReference type="InterPro" id="IPR017871">
    <property type="entry name" value="ABC_transporter-like_CS"/>
</dbReference>
<dbReference type="Pfam" id="PF01061">
    <property type="entry name" value="ABC2_membrane"/>
    <property type="match status" value="1"/>
</dbReference>
<dbReference type="GO" id="GO:0140359">
    <property type="term" value="F:ABC-type transporter activity"/>
    <property type="evidence" value="ECO:0007669"/>
    <property type="project" value="InterPro"/>
</dbReference>
<dbReference type="OMA" id="NELACSE"/>
<dbReference type="PaxDb" id="2903-EOD27316"/>
<feature type="transmembrane region" description="Helical" evidence="9">
    <location>
        <begin position="530"/>
        <end position="551"/>
    </location>
</feature>
<feature type="transmembrane region" description="Helical" evidence="9">
    <location>
        <begin position="572"/>
        <end position="597"/>
    </location>
</feature>
<dbReference type="InterPro" id="IPR043926">
    <property type="entry name" value="ABCG_dom"/>
</dbReference>
<keyword evidence="3 9" id="KW-0812">Transmembrane</keyword>
<keyword evidence="12" id="KW-1185">Reference proteome</keyword>
<feature type="region of interest" description="Disordered" evidence="8">
    <location>
        <begin position="760"/>
        <end position="846"/>
    </location>
</feature>
<dbReference type="PROSITE" id="PS00211">
    <property type="entry name" value="ABC_TRANSPORTER_1"/>
    <property type="match status" value="1"/>
</dbReference>
<accession>A0A0D3JUY1</accession>
<dbReference type="Gene3D" id="3.40.50.300">
    <property type="entry name" value="P-loop containing nucleotide triphosphate hydrolases"/>
    <property type="match status" value="1"/>
</dbReference>
<dbReference type="EnsemblProtists" id="EOD27316">
    <property type="protein sequence ID" value="EOD27316"/>
    <property type="gene ID" value="EMIHUDRAFT_430087"/>
</dbReference>
<reference evidence="12" key="1">
    <citation type="journal article" date="2013" name="Nature">
        <title>Pan genome of the phytoplankton Emiliania underpins its global distribution.</title>
        <authorList>
            <person name="Read B.A."/>
            <person name="Kegel J."/>
            <person name="Klute M.J."/>
            <person name="Kuo A."/>
            <person name="Lefebvre S.C."/>
            <person name="Maumus F."/>
            <person name="Mayer C."/>
            <person name="Miller J."/>
            <person name="Monier A."/>
            <person name="Salamov A."/>
            <person name="Young J."/>
            <person name="Aguilar M."/>
            <person name="Claverie J.M."/>
            <person name="Frickenhaus S."/>
            <person name="Gonzalez K."/>
            <person name="Herman E.K."/>
            <person name="Lin Y.C."/>
            <person name="Napier J."/>
            <person name="Ogata H."/>
            <person name="Sarno A.F."/>
            <person name="Shmutz J."/>
            <person name="Schroeder D."/>
            <person name="de Vargas C."/>
            <person name="Verret F."/>
            <person name="von Dassow P."/>
            <person name="Valentin K."/>
            <person name="Van de Peer Y."/>
            <person name="Wheeler G."/>
            <person name="Dacks J.B."/>
            <person name="Delwiche C.F."/>
            <person name="Dyhrman S.T."/>
            <person name="Glockner G."/>
            <person name="John U."/>
            <person name="Richards T."/>
            <person name="Worden A.Z."/>
            <person name="Zhang X."/>
            <person name="Grigoriev I.V."/>
            <person name="Allen A.E."/>
            <person name="Bidle K."/>
            <person name="Borodovsky M."/>
            <person name="Bowler C."/>
            <person name="Brownlee C."/>
            <person name="Cock J.M."/>
            <person name="Elias M."/>
            <person name="Gladyshev V.N."/>
            <person name="Groth M."/>
            <person name="Guda C."/>
            <person name="Hadaegh A."/>
            <person name="Iglesias-Rodriguez M.D."/>
            <person name="Jenkins J."/>
            <person name="Jones B.M."/>
            <person name="Lawson T."/>
            <person name="Leese F."/>
            <person name="Lindquist E."/>
            <person name="Lobanov A."/>
            <person name="Lomsadze A."/>
            <person name="Malik S.B."/>
            <person name="Marsh M.E."/>
            <person name="Mackinder L."/>
            <person name="Mock T."/>
            <person name="Mueller-Roeber B."/>
            <person name="Pagarete A."/>
            <person name="Parker M."/>
            <person name="Probert I."/>
            <person name="Quesneville H."/>
            <person name="Raines C."/>
            <person name="Rensing S.A."/>
            <person name="Riano-Pachon D.M."/>
            <person name="Richier S."/>
            <person name="Rokitta S."/>
            <person name="Shiraiwa Y."/>
            <person name="Soanes D.M."/>
            <person name="van der Giezen M."/>
            <person name="Wahlund T.M."/>
            <person name="Williams B."/>
            <person name="Wilson W."/>
            <person name="Wolfe G."/>
            <person name="Wurch L.L."/>
        </authorList>
    </citation>
    <scope>NUCLEOTIDE SEQUENCE</scope>
</reference>
<organism evidence="11 12">
    <name type="scientific">Emiliania huxleyi (strain CCMP1516)</name>
    <dbReference type="NCBI Taxonomy" id="280463"/>
    <lineage>
        <taxon>Eukaryota</taxon>
        <taxon>Haptista</taxon>
        <taxon>Haptophyta</taxon>
        <taxon>Prymnesiophyceae</taxon>
        <taxon>Isochrysidales</taxon>
        <taxon>Noelaerhabdaceae</taxon>
        <taxon>Emiliania</taxon>
    </lineage>
</organism>
<dbReference type="InterPro" id="IPR003439">
    <property type="entry name" value="ABC_transporter-like_ATP-bd"/>
</dbReference>
<evidence type="ECO:0000313" key="11">
    <source>
        <dbReference type="EnsemblProtists" id="EOD27316"/>
    </source>
</evidence>
<feature type="transmembrane region" description="Helical" evidence="9">
    <location>
        <begin position="634"/>
        <end position="658"/>
    </location>
</feature>
<evidence type="ECO:0000256" key="8">
    <source>
        <dbReference type="SAM" id="MobiDB-lite"/>
    </source>
</evidence>
<dbReference type="InterPro" id="IPR027417">
    <property type="entry name" value="P-loop_NTPase"/>
</dbReference>
<keyword evidence="6 9" id="KW-1133">Transmembrane helix</keyword>
<feature type="transmembrane region" description="Helical" evidence="9">
    <location>
        <begin position="603"/>
        <end position="627"/>
    </location>
</feature>